<dbReference type="SMR" id="A0A3N0AYH2"/>
<dbReference type="Proteomes" id="UP000269591">
    <property type="component" value="Unassembled WGS sequence"/>
</dbReference>
<proteinExistence type="predicted"/>
<gene>
    <name evidence="2" type="ORF">DMP06_06235</name>
</gene>
<accession>A0A3N0AYH2</accession>
<sequence length="158" mass="17148">MIKAQLNRIALRAADADKAVEDLNKLLGVTFYGPYDDEHMGLRVALPKSGGIEVMAPMHDHDAIGAYKALQTVGEGISGIAMRVDDFDAAKEHFASLGLTPAVEFNHGKFREMIFPPQPATHNLEIAVNEFPDANGAAIQVALDMGVDWTDVCDWDAK</sequence>
<reference evidence="3" key="1">
    <citation type="submission" date="2018-05" db="EMBL/GenBank/DDBJ databases">
        <title>Genome Sequencing of selected type strains of the family Eggerthellaceae.</title>
        <authorList>
            <person name="Danylec N."/>
            <person name="Stoll D.A."/>
            <person name="Doetsch A."/>
            <person name="Huch M."/>
        </authorList>
    </citation>
    <scope>NUCLEOTIDE SEQUENCE [LARGE SCALE GENOMIC DNA]</scope>
    <source>
        <strain evidence="3">DSM 24851</strain>
    </source>
</reference>
<name>A0A3N0AYH2_9ACTN</name>
<keyword evidence="3" id="KW-1185">Reference proteome</keyword>
<dbReference type="PROSITE" id="PS51819">
    <property type="entry name" value="VOC"/>
    <property type="match status" value="1"/>
</dbReference>
<dbReference type="OrthoDB" id="3172953at2"/>
<dbReference type="InterPro" id="IPR037523">
    <property type="entry name" value="VOC_core"/>
</dbReference>
<dbReference type="Pfam" id="PF13669">
    <property type="entry name" value="Glyoxalase_4"/>
    <property type="match status" value="1"/>
</dbReference>
<evidence type="ECO:0000313" key="3">
    <source>
        <dbReference type="Proteomes" id="UP000269591"/>
    </source>
</evidence>
<evidence type="ECO:0000259" key="1">
    <source>
        <dbReference type="PROSITE" id="PS51819"/>
    </source>
</evidence>
<feature type="domain" description="VOC" evidence="1">
    <location>
        <begin position="5"/>
        <end position="129"/>
    </location>
</feature>
<dbReference type="AlphaFoldDB" id="A0A3N0AYH2"/>
<dbReference type="EMBL" id="QIBX01000009">
    <property type="protein sequence ID" value="RNL39931.1"/>
    <property type="molecule type" value="Genomic_DNA"/>
</dbReference>
<dbReference type="SUPFAM" id="SSF54593">
    <property type="entry name" value="Glyoxalase/Bleomycin resistance protein/Dihydroxybiphenyl dioxygenase"/>
    <property type="match status" value="1"/>
</dbReference>
<dbReference type="Gene3D" id="3.10.180.10">
    <property type="entry name" value="2,3-Dihydroxybiphenyl 1,2-Dioxygenase, domain 1"/>
    <property type="match status" value="1"/>
</dbReference>
<organism evidence="2 3">
    <name type="scientific">Slackia equolifaciens</name>
    <dbReference type="NCBI Taxonomy" id="498718"/>
    <lineage>
        <taxon>Bacteria</taxon>
        <taxon>Bacillati</taxon>
        <taxon>Actinomycetota</taxon>
        <taxon>Coriobacteriia</taxon>
        <taxon>Eggerthellales</taxon>
        <taxon>Eggerthellaceae</taxon>
        <taxon>Slackia</taxon>
    </lineage>
</organism>
<protein>
    <submittedName>
        <fullName evidence="2">Glyoxalase</fullName>
    </submittedName>
</protein>
<dbReference type="InterPro" id="IPR029068">
    <property type="entry name" value="Glyas_Bleomycin-R_OHBP_Dase"/>
</dbReference>
<comment type="caution">
    <text evidence="2">The sequence shown here is derived from an EMBL/GenBank/DDBJ whole genome shotgun (WGS) entry which is preliminary data.</text>
</comment>
<evidence type="ECO:0000313" key="2">
    <source>
        <dbReference type="EMBL" id="RNL39931.1"/>
    </source>
</evidence>